<dbReference type="Proteomes" id="UP000246635">
    <property type="component" value="Unassembled WGS sequence"/>
</dbReference>
<protein>
    <submittedName>
        <fullName evidence="3">Cytochrome P450</fullName>
    </submittedName>
</protein>
<dbReference type="PANTHER" id="PTHR46696">
    <property type="entry name" value="P450, PUTATIVE (EUROFUNG)-RELATED"/>
    <property type="match status" value="1"/>
</dbReference>
<organism evidence="3 4">
    <name type="scientific">Paenibacillus cellulosilyticus</name>
    <dbReference type="NCBI Taxonomy" id="375489"/>
    <lineage>
        <taxon>Bacteria</taxon>
        <taxon>Bacillati</taxon>
        <taxon>Bacillota</taxon>
        <taxon>Bacilli</taxon>
        <taxon>Bacillales</taxon>
        <taxon>Paenibacillaceae</taxon>
        <taxon>Paenibacillus</taxon>
    </lineage>
</organism>
<keyword evidence="2" id="KW-0408">Iron</keyword>
<dbReference type="GO" id="GO:0020037">
    <property type="term" value="F:heme binding"/>
    <property type="evidence" value="ECO:0007669"/>
    <property type="project" value="InterPro"/>
</dbReference>
<dbReference type="PANTHER" id="PTHR46696:SF3">
    <property type="entry name" value="PULCHERRIMINIC ACID SYNTHASE"/>
    <property type="match status" value="1"/>
</dbReference>
<evidence type="ECO:0000313" key="4">
    <source>
        <dbReference type="Proteomes" id="UP000246635"/>
    </source>
</evidence>
<dbReference type="Pfam" id="PF00067">
    <property type="entry name" value="p450"/>
    <property type="match status" value="1"/>
</dbReference>
<name>A0A2V2YWD7_9BACL</name>
<accession>A0A2V2YWD7</accession>
<evidence type="ECO:0000313" key="3">
    <source>
        <dbReference type="EMBL" id="PWW06128.1"/>
    </source>
</evidence>
<reference evidence="3 4" key="1">
    <citation type="submission" date="2018-05" db="EMBL/GenBank/DDBJ databases">
        <title>Genomic Encyclopedia of Type Strains, Phase III (KMG-III): the genomes of soil and plant-associated and newly described type strains.</title>
        <authorList>
            <person name="Whitman W."/>
        </authorList>
    </citation>
    <scope>NUCLEOTIDE SEQUENCE [LARGE SCALE GENOMIC DNA]</scope>
    <source>
        <strain evidence="3 4">CECT 5696</strain>
    </source>
</reference>
<dbReference type="SUPFAM" id="SSF48264">
    <property type="entry name" value="Cytochrome P450"/>
    <property type="match status" value="1"/>
</dbReference>
<dbReference type="PROSITE" id="PS00086">
    <property type="entry name" value="CYTOCHROME_P450"/>
    <property type="match status" value="1"/>
</dbReference>
<dbReference type="EMBL" id="QGTQ01000003">
    <property type="protein sequence ID" value="PWW06128.1"/>
    <property type="molecule type" value="Genomic_DNA"/>
</dbReference>
<dbReference type="GO" id="GO:0004497">
    <property type="term" value="F:monooxygenase activity"/>
    <property type="evidence" value="ECO:0007669"/>
    <property type="project" value="UniProtKB-KW"/>
</dbReference>
<keyword evidence="2" id="KW-0479">Metal-binding</keyword>
<dbReference type="Gene3D" id="1.10.630.10">
    <property type="entry name" value="Cytochrome P450"/>
    <property type="match status" value="1"/>
</dbReference>
<dbReference type="PRINTS" id="PR00385">
    <property type="entry name" value="P450"/>
</dbReference>
<keyword evidence="2" id="KW-0560">Oxidoreductase</keyword>
<keyword evidence="4" id="KW-1185">Reference proteome</keyword>
<dbReference type="AlphaFoldDB" id="A0A2V2YWD7"/>
<dbReference type="InterPro" id="IPR036396">
    <property type="entry name" value="Cyt_P450_sf"/>
</dbReference>
<dbReference type="InterPro" id="IPR001128">
    <property type="entry name" value="Cyt_P450"/>
</dbReference>
<comment type="caution">
    <text evidence="3">The sequence shown here is derived from an EMBL/GenBank/DDBJ whole genome shotgun (WGS) entry which is preliminary data.</text>
</comment>
<dbReference type="GO" id="GO:0016705">
    <property type="term" value="F:oxidoreductase activity, acting on paired donors, with incorporation or reduction of molecular oxygen"/>
    <property type="evidence" value="ECO:0007669"/>
    <property type="project" value="InterPro"/>
</dbReference>
<keyword evidence="2" id="KW-0503">Monooxygenase</keyword>
<sequence>MKIIDIDSHEFQTNPWPIYQHLRENDPVHYSDKHKSYFLLKDSHIRKVLLDDKTFTVDHPFRMTKHVFGSTILDMDGESHHRIRRYFSDIFSAKKIDSYANEIIKPVVNDVIDELSKRSDFDFVNDFAFAIPTRVILKVLGLPTDNLAWLRERLLPIILFIEQPKEYITEARKAMDEVIAYILEVASAEAVRNPNSVAAQIVAEEPNGNITSQEILRNILLFITAGTDTSIATICNTMITLLKHPEVMEQVRADDAKLRPAIQETLRWEPPMHFTIRIVTANTELGGTPIPRNSILQLVTASSSRDESKYEEPELYKPFRNDNDNLAFGLGRHKCIGMFLAEREFYEAFQIFFDRIGEIELLHDELPIVEGRILRFPRQLRMKSNFSGS</sequence>
<dbReference type="InterPro" id="IPR002397">
    <property type="entry name" value="Cyt_P450_B"/>
</dbReference>
<proteinExistence type="inferred from homology"/>
<keyword evidence="2" id="KW-0349">Heme</keyword>
<comment type="similarity">
    <text evidence="1 2">Belongs to the cytochrome P450 family.</text>
</comment>
<evidence type="ECO:0000256" key="2">
    <source>
        <dbReference type="RuleBase" id="RU000461"/>
    </source>
</evidence>
<dbReference type="PRINTS" id="PR00359">
    <property type="entry name" value="BP450"/>
</dbReference>
<evidence type="ECO:0000256" key="1">
    <source>
        <dbReference type="ARBA" id="ARBA00010617"/>
    </source>
</evidence>
<gene>
    <name evidence="3" type="ORF">DFQ01_10329</name>
</gene>
<dbReference type="GO" id="GO:0005506">
    <property type="term" value="F:iron ion binding"/>
    <property type="evidence" value="ECO:0007669"/>
    <property type="project" value="InterPro"/>
</dbReference>
<dbReference type="RefSeq" id="WP_174812425.1">
    <property type="nucleotide sequence ID" value="NZ_CP054609.1"/>
</dbReference>
<dbReference type="InterPro" id="IPR017972">
    <property type="entry name" value="Cyt_P450_CS"/>
</dbReference>